<evidence type="ECO:0000256" key="2">
    <source>
        <dbReference type="ARBA" id="ARBA00007362"/>
    </source>
</evidence>
<evidence type="ECO:0000256" key="5">
    <source>
        <dbReference type="ARBA" id="ARBA00022692"/>
    </source>
</evidence>
<keyword evidence="11" id="KW-1185">Reference proteome</keyword>
<evidence type="ECO:0000259" key="9">
    <source>
        <dbReference type="Pfam" id="PF00892"/>
    </source>
</evidence>
<dbReference type="AlphaFoldDB" id="A0A4U7N706"/>
<gene>
    <name evidence="10" type="primary">rarD</name>
    <name evidence="10" type="ORF">FAP39_06650</name>
</gene>
<evidence type="ECO:0000313" key="11">
    <source>
        <dbReference type="Proteomes" id="UP000306575"/>
    </source>
</evidence>
<comment type="subcellular location">
    <subcellularLocation>
        <location evidence="1">Cell membrane</location>
        <topology evidence="1">Multi-pass membrane protein</topology>
    </subcellularLocation>
</comment>
<dbReference type="SUPFAM" id="SSF103481">
    <property type="entry name" value="Multidrug resistance efflux transporter EmrE"/>
    <property type="match status" value="2"/>
</dbReference>
<name>A0A4U7N706_9RHOB</name>
<feature type="transmembrane region" description="Helical" evidence="8">
    <location>
        <begin position="70"/>
        <end position="90"/>
    </location>
</feature>
<dbReference type="InterPro" id="IPR004626">
    <property type="entry name" value="RarD"/>
</dbReference>
<dbReference type="Proteomes" id="UP000306575">
    <property type="component" value="Unassembled WGS sequence"/>
</dbReference>
<feature type="transmembrane region" description="Helical" evidence="8">
    <location>
        <begin position="241"/>
        <end position="259"/>
    </location>
</feature>
<dbReference type="NCBIfam" id="TIGR00688">
    <property type="entry name" value="rarD"/>
    <property type="match status" value="1"/>
</dbReference>
<dbReference type="EMBL" id="SULI01000005">
    <property type="protein sequence ID" value="TKZ21413.1"/>
    <property type="molecule type" value="Genomic_DNA"/>
</dbReference>
<evidence type="ECO:0000256" key="6">
    <source>
        <dbReference type="ARBA" id="ARBA00022989"/>
    </source>
</evidence>
<dbReference type="InterPro" id="IPR000620">
    <property type="entry name" value="EamA_dom"/>
</dbReference>
<dbReference type="InterPro" id="IPR037185">
    <property type="entry name" value="EmrE-like"/>
</dbReference>
<evidence type="ECO:0000313" key="10">
    <source>
        <dbReference type="EMBL" id="TKZ21413.1"/>
    </source>
</evidence>
<evidence type="ECO:0000256" key="4">
    <source>
        <dbReference type="ARBA" id="ARBA00022475"/>
    </source>
</evidence>
<dbReference type="PANTHER" id="PTHR22911:SF137">
    <property type="entry name" value="SOLUTE CARRIER FAMILY 35 MEMBER G2-RELATED"/>
    <property type="match status" value="1"/>
</dbReference>
<evidence type="ECO:0000256" key="1">
    <source>
        <dbReference type="ARBA" id="ARBA00004651"/>
    </source>
</evidence>
<dbReference type="OrthoDB" id="369870at2"/>
<protein>
    <submittedName>
        <fullName evidence="10">EamA family transporter RarD</fullName>
    </submittedName>
</protein>
<evidence type="ECO:0000256" key="8">
    <source>
        <dbReference type="SAM" id="Phobius"/>
    </source>
</evidence>
<evidence type="ECO:0000256" key="3">
    <source>
        <dbReference type="ARBA" id="ARBA00022448"/>
    </source>
</evidence>
<dbReference type="PANTHER" id="PTHR22911">
    <property type="entry name" value="ACYL-MALONYL CONDENSING ENZYME-RELATED"/>
    <property type="match status" value="1"/>
</dbReference>
<keyword evidence="6 8" id="KW-1133">Transmembrane helix</keyword>
<keyword evidence="3" id="KW-0813">Transport</keyword>
<dbReference type="Pfam" id="PF00892">
    <property type="entry name" value="EamA"/>
    <property type="match status" value="1"/>
</dbReference>
<feature type="transmembrane region" description="Helical" evidence="8">
    <location>
        <begin position="102"/>
        <end position="120"/>
    </location>
</feature>
<feature type="domain" description="EamA" evidence="9">
    <location>
        <begin position="6"/>
        <end position="142"/>
    </location>
</feature>
<feature type="transmembrane region" description="Helical" evidence="8">
    <location>
        <begin position="212"/>
        <end position="229"/>
    </location>
</feature>
<accession>A0A4U7N706</accession>
<keyword evidence="7 8" id="KW-0472">Membrane</keyword>
<comment type="caution">
    <text evidence="10">The sequence shown here is derived from an EMBL/GenBank/DDBJ whole genome shotgun (WGS) entry which is preliminary data.</text>
</comment>
<proteinExistence type="inferred from homology"/>
<dbReference type="RefSeq" id="WP_138015616.1">
    <property type="nucleotide sequence ID" value="NZ_SULI01000005.1"/>
</dbReference>
<reference evidence="10 11" key="1">
    <citation type="submission" date="2019-04" db="EMBL/GenBank/DDBJ databases">
        <title>Genome sequence of Pelagicola litoralis CL-ES2.</title>
        <authorList>
            <person name="Cao J."/>
        </authorList>
    </citation>
    <scope>NUCLEOTIDE SEQUENCE [LARGE SCALE GENOMIC DNA]</scope>
    <source>
        <strain evidence="10 11">CL-ES2</strain>
    </source>
</reference>
<feature type="transmembrane region" description="Helical" evidence="8">
    <location>
        <begin position="6"/>
        <end position="25"/>
    </location>
</feature>
<evidence type="ECO:0000256" key="7">
    <source>
        <dbReference type="ARBA" id="ARBA00023136"/>
    </source>
</evidence>
<sequence length="304" mass="32753">MSETRSGVWAMLMACVVWGLSPLFYKQLAHVPPIEVLAHRTIWSAVFFGVVLLIQRRLPELKAIVRSPKSMIITVLAALMISLNWFMFIWSIGAGKATEASLGYYLFPLVAVLIGRVVFAERLTPLQWAAVGLAACAVLVLTLGLGVAPWIALALAATFGMYGLMKKGLTIGPVVSVTAEVIALSPIAIAVLVWSHMSSQGAFGASFKDTSLLMFSGALTATPLMFFSYAAKRVPMATVGLVQYLNPTLQFLCAVMVFGEPFGPWHSIAFPMIWAALAVYTFATWRQEKARTKAASSASTSGAI</sequence>
<comment type="similarity">
    <text evidence="2">Belongs to the EamA transporter family.</text>
</comment>
<keyword evidence="4" id="KW-1003">Cell membrane</keyword>
<dbReference type="GO" id="GO:0005886">
    <property type="term" value="C:plasma membrane"/>
    <property type="evidence" value="ECO:0007669"/>
    <property type="project" value="UniProtKB-SubCell"/>
</dbReference>
<organism evidence="10 11">
    <name type="scientific">Shimia litoralis</name>
    <dbReference type="NCBI Taxonomy" id="420403"/>
    <lineage>
        <taxon>Bacteria</taxon>
        <taxon>Pseudomonadati</taxon>
        <taxon>Pseudomonadota</taxon>
        <taxon>Alphaproteobacteria</taxon>
        <taxon>Rhodobacterales</taxon>
        <taxon>Roseobacteraceae</taxon>
    </lineage>
</organism>
<feature type="transmembrane region" description="Helical" evidence="8">
    <location>
        <begin position="265"/>
        <end position="283"/>
    </location>
</feature>
<feature type="transmembrane region" description="Helical" evidence="8">
    <location>
        <begin position="171"/>
        <end position="192"/>
    </location>
</feature>
<feature type="transmembrane region" description="Helical" evidence="8">
    <location>
        <begin position="126"/>
        <end position="159"/>
    </location>
</feature>
<keyword evidence="5 8" id="KW-0812">Transmembrane</keyword>